<reference evidence="3 4" key="1">
    <citation type="journal article" date="2021" name="Microbiol. Spectr.">
        <title>A Single Bacterium Capable of Oxidation and Reduction of Iron at Circumneutral pH.</title>
        <authorList>
            <person name="Kato S."/>
            <person name="Ohkuma M."/>
        </authorList>
    </citation>
    <scope>NUCLEOTIDE SEQUENCE [LARGE SCALE GENOMIC DNA]</scope>
    <source>
        <strain evidence="3 4">MIZ03</strain>
    </source>
</reference>
<evidence type="ECO:0000256" key="1">
    <source>
        <dbReference type="SAM" id="MobiDB-lite"/>
    </source>
</evidence>
<dbReference type="SUPFAM" id="SSF53300">
    <property type="entry name" value="vWA-like"/>
    <property type="match status" value="1"/>
</dbReference>
<keyword evidence="4" id="KW-1185">Reference proteome</keyword>
<evidence type="ECO:0000259" key="2">
    <source>
        <dbReference type="PROSITE" id="PS50234"/>
    </source>
</evidence>
<dbReference type="SMART" id="SM00327">
    <property type="entry name" value="VWA"/>
    <property type="match status" value="1"/>
</dbReference>
<dbReference type="RefSeq" id="WP_223908068.1">
    <property type="nucleotide sequence ID" value="NZ_AP024238.1"/>
</dbReference>
<feature type="region of interest" description="Disordered" evidence="1">
    <location>
        <begin position="229"/>
        <end position="276"/>
    </location>
</feature>
<sequence length="587" mass="64247">MATRTPSTTATLGDTQPAARHLPPYVRALWNVAPHFARLTHPAAQGLSESTVADEARRQRPVLVTHSAVVLTPTLYLPTHWNQPQLLRAAVAHACAHLAYGDAPQARGKLKPIQLALVGTLEDARVEARAITELPGLRALWLPWHQADVHSGNTFEALLQRIQRSLLDPHYTDLHPWVHKACTLFHAAPATSEGMRQVASLLGNDVGQMRMPFNAKLYVVEPAYRDDNTHLWGPDPEAPPATTPLSAQSNPQEGQLQGDSNSPAPQPLEQPTEPVVARPTAVYGEWDRLIRRVRPKWCQVYEEEAPAGTPQARQALSQALARHAALLARIKRVLQQGLPMAHTQVVAGRAAEGERFHLNALVHAATDQRLRRQPDPHIYLHPLRAPQPMCVLVLLDASVSTLRPAAFASSADAKATLLEVLCESALLTATALEYAGHLCAVQAFASNMRQQVRVQRVKGFADRADSADTLARLAGVQGEWSTRMGAALRHASWILRGHSRPHVLLLTDGQPHDVDVHDSRYLPEDLQHAVHEARRGGIAVSCLNVQGGDTASLEEHRVMQRALGVHACRAVRGLGDLPHQLLACLTR</sequence>
<feature type="compositionally biased region" description="Polar residues" evidence="1">
    <location>
        <begin position="243"/>
        <end position="263"/>
    </location>
</feature>
<dbReference type="PANTHER" id="PTHR41248:SF1">
    <property type="entry name" value="NORD PROTEIN"/>
    <property type="match status" value="1"/>
</dbReference>
<evidence type="ECO:0000313" key="3">
    <source>
        <dbReference type="EMBL" id="BCO25788.1"/>
    </source>
</evidence>
<dbReference type="InterPro" id="IPR002035">
    <property type="entry name" value="VWF_A"/>
</dbReference>
<name>A0ABM7MHT0_9BURK</name>
<dbReference type="EMBL" id="AP024238">
    <property type="protein sequence ID" value="BCO25788.1"/>
    <property type="molecule type" value="Genomic_DNA"/>
</dbReference>
<dbReference type="PROSITE" id="PS50234">
    <property type="entry name" value="VWFA"/>
    <property type="match status" value="1"/>
</dbReference>
<proteinExistence type="predicted"/>
<dbReference type="Gene3D" id="3.40.50.410">
    <property type="entry name" value="von Willebrand factor, type A domain"/>
    <property type="match status" value="1"/>
</dbReference>
<dbReference type="InterPro" id="IPR036465">
    <property type="entry name" value="vWFA_dom_sf"/>
</dbReference>
<dbReference type="Pfam" id="PF00092">
    <property type="entry name" value="VWA"/>
    <property type="match status" value="1"/>
</dbReference>
<accession>A0ABM7MHT0</accession>
<dbReference type="PANTHER" id="PTHR41248">
    <property type="entry name" value="NORD PROTEIN"/>
    <property type="match status" value="1"/>
</dbReference>
<dbReference type="Proteomes" id="UP000824366">
    <property type="component" value="Chromosome"/>
</dbReference>
<feature type="domain" description="VWFA" evidence="2">
    <location>
        <begin position="390"/>
        <end position="545"/>
    </location>
</feature>
<gene>
    <name evidence="3" type="ORF">MIZ03_0667</name>
</gene>
<protein>
    <recommendedName>
        <fullName evidence="2">VWFA domain-containing protein</fullName>
    </recommendedName>
</protein>
<dbReference type="InterPro" id="IPR051928">
    <property type="entry name" value="NorD/CobT"/>
</dbReference>
<organism evidence="3 4">
    <name type="scientific">Rhodoferax lithotrophicus</name>
    <dbReference type="NCBI Taxonomy" id="2798804"/>
    <lineage>
        <taxon>Bacteria</taxon>
        <taxon>Pseudomonadati</taxon>
        <taxon>Pseudomonadota</taxon>
        <taxon>Betaproteobacteria</taxon>
        <taxon>Burkholderiales</taxon>
        <taxon>Comamonadaceae</taxon>
        <taxon>Rhodoferax</taxon>
    </lineage>
</organism>
<evidence type="ECO:0000313" key="4">
    <source>
        <dbReference type="Proteomes" id="UP000824366"/>
    </source>
</evidence>